<evidence type="ECO:0000259" key="1">
    <source>
        <dbReference type="Pfam" id="PF25355"/>
    </source>
</evidence>
<dbReference type="RefSeq" id="WP_085477508.1">
    <property type="nucleotide sequence ID" value="NZ_FXBM01000003.1"/>
</dbReference>
<organism evidence="2 3">
    <name type="scientific">Rathayibacter oskolensis</name>
    <dbReference type="NCBI Taxonomy" id="1891671"/>
    <lineage>
        <taxon>Bacteria</taxon>
        <taxon>Bacillati</taxon>
        <taxon>Actinomycetota</taxon>
        <taxon>Actinomycetes</taxon>
        <taxon>Micrococcales</taxon>
        <taxon>Microbacteriaceae</taxon>
        <taxon>Rathayibacter</taxon>
    </lineage>
</organism>
<name>A0A1X7PC40_9MICO</name>
<keyword evidence="3" id="KW-1185">Reference proteome</keyword>
<dbReference type="EMBL" id="FXBM01000003">
    <property type="protein sequence ID" value="SMH48652.1"/>
    <property type="molecule type" value="Genomic_DNA"/>
</dbReference>
<gene>
    <name evidence="2" type="ORF">SAMN06295885_3085</name>
</gene>
<dbReference type="AlphaFoldDB" id="A0A1X7PC40"/>
<reference evidence="3" key="1">
    <citation type="submission" date="2017-04" db="EMBL/GenBank/DDBJ databases">
        <authorList>
            <person name="Varghese N."/>
            <person name="Submissions S."/>
        </authorList>
    </citation>
    <scope>NUCLEOTIDE SEQUENCE [LARGE SCALE GENOMIC DNA]</scope>
    <source>
        <strain evidence="3">VKM Ac-2121</strain>
    </source>
</reference>
<proteinExistence type="predicted"/>
<dbReference type="Pfam" id="PF25355">
    <property type="entry name" value="DUF7882"/>
    <property type="match status" value="1"/>
</dbReference>
<sequence length="109" mass="12134">MGQLIYGIAPAIEIDDRALRHAEAVIISKLRRNESFSFHWDDEPDVGEDAAIERPGRHGCIWVSKSSSLYFSYDSDSTEPLNRAWIDLLLRAALSPTGLRVLPEPAPGD</sequence>
<evidence type="ECO:0000313" key="2">
    <source>
        <dbReference type="EMBL" id="SMH48652.1"/>
    </source>
</evidence>
<dbReference type="InterPro" id="IPR057204">
    <property type="entry name" value="DUF7882"/>
</dbReference>
<dbReference type="OrthoDB" id="5114572at2"/>
<feature type="domain" description="DUF7882" evidence="1">
    <location>
        <begin position="1"/>
        <end position="104"/>
    </location>
</feature>
<protein>
    <recommendedName>
        <fullName evidence="1">DUF7882 domain-containing protein</fullName>
    </recommendedName>
</protein>
<dbReference type="STRING" id="1891671.SAMN06295885_3085"/>
<dbReference type="Proteomes" id="UP000193711">
    <property type="component" value="Unassembled WGS sequence"/>
</dbReference>
<accession>A0A1X7PC40</accession>
<evidence type="ECO:0000313" key="3">
    <source>
        <dbReference type="Proteomes" id="UP000193711"/>
    </source>
</evidence>